<dbReference type="InterPro" id="IPR011042">
    <property type="entry name" value="6-blade_b-propeller_TolB-like"/>
</dbReference>
<sequence>MNLDDRKITIIAVMVKEQRNFPQIDYHRTRSLIYWADSTYATIHRTCYPCDSNERQIEDILPKSSKYRPHSVAVDSEHDHIYWSERNYKAVFRSELDGTNEVEIINSSAEIGHITLDVNNDWMYYMNNEVGTINRCTLNGTNKTTIISDTFMTMDTHFVSKRIYWTAGNMIRSTSFDGSDLKEIQGAWSWKYSSYTVTSIAVYGDYLYSSTDWEDLNSVLVYPMKENGIYHRPKARVEYIIRDMQIYHGSIMTDPCVEYTKLERSEKRSTGYFIDLTSEDPISDDVLEEGWYRVYSDNGSGPVKCPDGMTSETGYYPGCSIDPCIEYTKLERSEKRSTGYLVDWTSEDPISDNILEEGWYRVYSDNGDAMPTAPPGTKYCGTTNPFLLNGTLPKFADGKITAEACMQTNKSVYEESVHIVIRNCDDYNVYYLQPTPANSSYCFGSGPVKCPDGMTSETGYYPGCSTNFPTESVSVKVKAMLTEVETVPEPNYDQTHSLILLFKCEFEDHSNGTYGYDVYWLISGGVIKINKHLLFKDITDSIGLNATEWHGKYKMNMEPDSYSYTVNEGESINITFTSSVPVGCNGSNCDLNFYIRQWADASSCTNGIVNRDILIKAEFCGINLSNSTWMEKKTLQVYGYNDGLYNTNNRFADIHLYTSSVSKSHAIWEDVYIEPIRVTVKDKDIVLINRLCQSYNDPHFRTFDGKHYDYMGVGEFVLYRNDIGPYIIILPIATEIRFSIARRFISQISIKPSVEDINTATGLCGVPSTTKDPSDDFPLREKDKLLKNRNLQIPGKPDFLKTCNDSHDPIVTVDNNANNPNLGTFCACEQQRGSSQSSNGHCNLTQINEQCSESQSSSSAYVHYTRCSQSQRRRQAVDLSNRQILSDNDDFIAGDTTFLTDTIHTMATSVMTELVKTENLYTEKSSDGSQTLNIGICKSGVCKCDSGFIGDDCSFDISKPPTDVILPLNGACKLRSRSCKTTNIIGEFLSTSVWCKRRHFEILQNDVLYTSGEDIVLATYRNSFMITLDIPASRKKRSTDNAVLSDGYDISLSYDGQNFGEEIRIIIYDDLQYSCNATTQTCITLIAEESSEKNETTKDPKDPKDIMMIVIPITVSVVVIVVIAGVVCFKLKAKFSRKKIAAYKDEPDHKITQSNNWKGQHSTSRIDFQFAEDKGVDVVAEQYPTQKENDI</sequence>
<organism evidence="2 3">
    <name type="scientific">Mytilus edulis</name>
    <name type="common">Blue mussel</name>
    <dbReference type="NCBI Taxonomy" id="6550"/>
    <lineage>
        <taxon>Eukaryota</taxon>
        <taxon>Metazoa</taxon>
        <taxon>Spiralia</taxon>
        <taxon>Lophotrochozoa</taxon>
        <taxon>Mollusca</taxon>
        <taxon>Bivalvia</taxon>
        <taxon>Autobranchia</taxon>
        <taxon>Pteriomorphia</taxon>
        <taxon>Mytilida</taxon>
        <taxon>Mytiloidea</taxon>
        <taxon>Mytilidae</taxon>
        <taxon>Mytilinae</taxon>
        <taxon>Mytilus</taxon>
    </lineage>
</organism>
<evidence type="ECO:0000313" key="2">
    <source>
        <dbReference type="EMBL" id="CAG2244599.1"/>
    </source>
</evidence>
<dbReference type="AlphaFoldDB" id="A0A8S3ULW1"/>
<gene>
    <name evidence="2" type="ORF">MEDL_56667</name>
</gene>
<dbReference type="OrthoDB" id="6262482at2759"/>
<dbReference type="SUPFAM" id="SSF63825">
    <property type="entry name" value="YWTD domain"/>
    <property type="match status" value="1"/>
</dbReference>
<protein>
    <recommendedName>
        <fullName evidence="4">VWFD domain-containing protein</fullName>
    </recommendedName>
</protein>
<dbReference type="Gene3D" id="2.120.10.30">
    <property type="entry name" value="TolB, C-terminal domain"/>
    <property type="match status" value="1"/>
</dbReference>
<evidence type="ECO:0008006" key="4">
    <source>
        <dbReference type="Google" id="ProtNLM"/>
    </source>
</evidence>
<keyword evidence="1" id="KW-0812">Transmembrane</keyword>
<dbReference type="EMBL" id="CAJPWZ010002742">
    <property type="protein sequence ID" value="CAG2244599.1"/>
    <property type="molecule type" value="Genomic_DNA"/>
</dbReference>
<keyword evidence="3" id="KW-1185">Reference proteome</keyword>
<proteinExistence type="predicted"/>
<dbReference type="InterPro" id="IPR050778">
    <property type="entry name" value="Cueball_EGF_LRP_Nidogen"/>
</dbReference>
<evidence type="ECO:0000313" key="3">
    <source>
        <dbReference type="Proteomes" id="UP000683360"/>
    </source>
</evidence>
<name>A0A8S3ULW1_MYTED</name>
<dbReference type="SMART" id="SM00135">
    <property type="entry name" value="LY"/>
    <property type="match status" value="4"/>
</dbReference>
<dbReference type="Proteomes" id="UP000683360">
    <property type="component" value="Unassembled WGS sequence"/>
</dbReference>
<reference evidence="2" key="1">
    <citation type="submission" date="2021-03" db="EMBL/GenBank/DDBJ databases">
        <authorList>
            <person name="Bekaert M."/>
        </authorList>
    </citation>
    <scope>NUCLEOTIDE SEQUENCE</scope>
</reference>
<evidence type="ECO:0000256" key="1">
    <source>
        <dbReference type="SAM" id="Phobius"/>
    </source>
</evidence>
<dbReference type="PANTHER" id="PTHR46513">
    <property type="entry name" value="VITELLOGENIN RECEPTOR-LIKE PROTEIN-RELATED-RELATED"/>
    <property type="match status" value="1"/>
</dbReference>
<keyword evidence="1" id="KW-0472">Membrane</keyword>
<feature type="transmembrane region" description="Helical" evidence="1">
    <location>
        <begin position="1106"/>
        <end position="1129"/>
    </location>
</feature>
<accession>A0A8S3ULW1</accession>
<comment type="caution">
    <text evidence="2">The sequence shown here is derived from an EMBL/GenBank/DDBJ whole genome shotgun (WGS) entry which is preliminary data.</text>
</comment>
<keyword evidence="1" id="KW-1133">Transmembrane helix</keyword>
<dbReference type="InterPro" id="IPR000033">
    <property type="entry name" value="LDLR_classB_rpt"/>
</dbReference>